<keyword evidence="7" id="KW-1185">Reference proteome</keyword>
<dbReference type="PROSITE" id="PS50975">
    <property type="entry name" value="ATP_GRASP"/>
    <property type="match status" value="1"/>
</dbReference>
<dbReference type="PANTHER" id="PTHR43585">
    <property type="entry name" value="FUMIPYRROLE BIOSYNTHESIS PROTEIN C"/>
    <property type="match status" value="1"/>
</dbReference>
<dbReference type="GO" id="GO:0005524">
    <property type="term" value="F:ATP binding"/>
    <property type="evidence" value="ECO:0007669"/>
    <property type="project" value="UniProtKB-UniRule"/>
</dbReference>
<dbReference type="InterPro" id="IPR011761">
    <property type="entry name" value="ATP-grasp"/>
</dbReference>
<keyword evidence="2 4" id="KW-0547">Nucleotide-binding</keyword>
<proteinExistence type="predicted"/>
<reference evidence="6 7" key="1">
    <citation type="submission" date="2020-08" db="EMBL/GenBank/DDBJ databases">
        <title>Genomic Encyclopedia of Type Strains, Phase IV (KMG-IV): sequencing the most valuable type-strain genomes for metagenomic binning, comparative biology and taxonomic classification.</title>
        <authorList>
            <person name="Goeker M."/>
        </authorList>
    </citation>
    <scope>NUCLEOTIDE SEQUENCE [LARGE SCALE GENOMIC DNA]</scope>
    <source>
        <strain evidence="6 7">DSM 45385</strain>
    </source>
</reference>
<dbReference type="GO" id="GO:0016874">
    <property type="term" value="F:ligase activity"/>
    <property type="evidence" value="ECO:0007669"/>
    <property type="project" value="UniProtKB-KW"/>
</dbReference>
<evidence type="ECO:0000313" key="7">
    <source>
        <dbReference type="Proteomes" id="UP000568380"/>
    </source>
</evidence>
<dbReference type="Gene3D" id="3.30.470.20">
    <property type="entry name" value="ATP-grasp fold, B domain"/>
    <property type="match status" value="1"/>
</dbReference>
<evidence type="ECO:0000256" key="1">
    <source>
        <dbReference type="ARBA" id="ARBA00022598"/>
    </source>
</evidence>
<dbReference type="RefSeq" id="WP_184962311.1">
    <property type="nucleotide sequence ID" value="NZ_JACHIN010000004.1"/>
</dbReference>
<dbReference type="SUPFAM" id="SSF56059">
    <property type="entry name" value="Glutathione synthetase ATP-binding domain-like"/>
    <property type="match status" value="1"/>
</dbReference>
<gene>
    <name evidence="6" type="ORF">HNR40_003458</name>
</gene>
<evidence type="ECO:0000256" key="3">
    <source>
        <dbReference type="ARBA" id="ARBA00022840"/>
    </source>
</evidence>
<keyword evidence="1" id="KW-0436">Ligase</keyword>
<evidence type="ECO:0000313" key="6">
    <source>
        <dbReference type="EMBL" id="MBB5077983.1"/>
    </source>
</evidence>
<dbReference type="InterPro" id="IPR052032">
    <property type="entry name" value="ATP-dep_AA_Ligase"/>
</dbReference>
<dbReference type="PANTHER" id="PTHR43585:SF2">
    <property type="entry name" value="ATP-GRASP ENZYME FSQD"/>
    <property type="match status" value="1"/>
</dbReference>
<evidence type="ECO:0000259" key="5">
    <source>
        <dbReference type="PROSITE" id="PS50975"/>
    </source>
</evidence>
<evidence type="ECO:0000256" key="4">
    <source>
        <dbReference type="PROSITE-ProRule" id="PRU00409"/>
    </source>
</evidence>
<comment type="caution">
    <text evidence="6">The sequence shown here is derived from an EMBL/GenBank/DDBJ whole genome shotgun (WGS) entry which is preliminary data.</text>
</comment>
<dbReference type="EMBL" id="JACHIN010000004">
    <property type="protein sequence ID" value="MBB5077983.1"/>
    <property type="molecule type" value="Genomic_DNA"/>
</dbReference>
<sequence>MSDGFPPDDPADHRPLILLVNSGMNPQYREWGLRGLHREFRLWLLDAREATWDRPYLVGQTKVDALDLDEALEAARELFKRMPFAGVLCYDEMRVHHAAIIAEALGVPTSPSEAILACRDKSLTRALMTPDIPGSVRSTPVPDAAAAHRVAAEIGYPVVLKPRALAGSEGVAKVDGPEQLDAQFAFTERAHFAEVERYAEGVLVEEYLDGPEIGVDAAVFHGEVEPVFISRKELDRPPTFEETGHFVSTDDPLLHDPEIVEVVRAAHAALGFDNGVTHTELRLTARGPRVVELNGRLSGDLVSYVGLLATGVDLLVAAARIACGERPDVRPRRRSSAAVRYFYPPHDMVVEDLRLDTDRLPPGIWEVTLLAEPGKRLLLPPGSFVKGRMAAGFAVGEDAAACDRSLKGLGELFHIRGRSIDG</sequence>
<protein>
    <submittedName>
        <fullName evidence="6">Biotin carboxylase</fullName>
    </submittedName>
</protein>
<dbReference type="AlphaFoldDB" id="A0A7W8A1V2"/>
<keyword evidence="3 4" id="KW-0067">ATP-binding</keyword>
<organism evidence="6 7">
    <name type="scientific">Nonomuraea endophytica</name>
    <dbReference type="NCBI Taxonomy" id="714136"/>
    <lineage>
        <taxon>Bacteria</taxon>
        <taxon>Bacillati</taxon>
        <taxon>Actinomycetota</taxon>
        <taxon>Actinomycetes</taxon>
        <taxon>Streptosporangiales</taxon>
        <taxon>Streptosporangiaceae</taxon>
        <taxon>Nonomuraea</taxon>
    </lineage>
</organism>
<name>A0A7W8A1V2_9ACTN</name>
<dbReference type="Pfam" id="PF13535">
    <property type="entry name" value="ATP-grasp_4"/>
    <property type="match status" value="1"/>
</dbReference>
<accession>A0A7W8A1V2</accession>
<evidence type="ECO:0000256" key="2">
    <source>
        <dbReference type="ARBA" id="ARBA00022741"/>
    </source>
</evidence>
<dbReference type="Proteomes" id="UP000568380">
    <property type="component" value="Unassembled WGS sequence"/>
</dbReference>
<dbReference type="GO" id="GO:0046872">
    <property type="term" value="F:metal ion binding"/>
    <property type="evidence" value="ECO:0007669"/>
    <property type="project" value="InterPro"/>
</dbReference>
<feature type="domain" description="ATP-grasp" evidence="5">
    <location>
        <begin position="121"/>
        <end position="323"/>
    </location>
</feature>
<dbReference type="Gene3D" id="3.40.50.20">
    <property type="match status" value="1"/>
</dbReference>